<evidence type="ECO:0000313" key="22">
    <source>
        <dbReference type="Proteomes" id="UP000218965"/>
    </source>
</evidence>
<keyword evidence="13 20" id="KW-1133">Transmembrane helix</keyword>
<evidence type="ECO:0000256" key="20">
    <source>
        <dbReference type="SAM" id="Phobius"/>
    </source>
</evidence>
<keyword evidence="10 18" id="KW-0808">Transferase</keyword>
<comment type="pathway">
    <text evidence="3 18">Phospholipid metabolism; CDP-diacylglycerol biosynthesis; CDP-diacylglycerol from sn-glycerol 3-phosphate: step 3/3.</text>
</comment>
<feature type="transmembrane region" description="Helical" evidence="20">
    <location>
        <begin position="263"/>
        <end position="282"/>
    </location>
</feature>
<reference evidence="22" key="1">
    <citation type="submission" date="2015-12" db="EMBL/GenBank/DDBJ databases">
        <authorList>
            <person name="Shamseldin A."/>
            <person name="Moawad H."/>
            <person name="Abd El-Rahim W.M."/>
            <person name="Sadowsky M.J."/>
        </authorList>
    </citation>
    <scope>NUCLEOTIDE SEQUENCE [LARGE SCALE GENOMIC DNA]</scope>
    <source>
        <strain evidence="22">JAM AC0309</strain>
    </source>
</reference>
<dbReference type="GO" id="GO:0004605">
    <property type="term" value="F:phosphatidate cytidylyltransferase activity"/>
    <property type="evidence" value="ECO:0007669"/>
    <property type="project" value="UniProtKB-EC"/>
</dbReference>
<feature type="transmembrane region" description="Helical" evidence="20">
    <location>
        <begin position="173"/>
        <end position="193"/>
    </location>
</feature>
<dbReference type="PANTHER" id="PTHR46382">
    <property type="entry name" value="PHOSPHATIDATE CYTIDYLYLTRANSFERASE"/>
    <property type="match status" value="1"/>
</dbReference>
<reference evidence="21 22" key="2">
    <citation type="submission" date="2016-01" db="EMBL/GenBank/DDBJ databases">
        <title>Microcella alkaliphila JAM AC0309 whole genome shotgun sequence.</title>
        <authorList>
            <person name="Kurata A."/>
            <person name="Hirose Y."/>
            <person name="Kishimoto N."/>
            <person name="Kobayashi T."/>
        </authorList>
    </citation>
    <scope>NUCLEOTIDE SEQUENCE [LARGE SCALE GENOMIC DNA]</scope>
    <source>
        <strain evidence="21 22">JAM AC0309</strain>
    </source>
</reference>
<evidence type="ECO:0000256" key="18">
    <source>
        <dbReference type="RuleBase" id="RU003938"/>
    </source>
</evidence>
<evidence type="ECO:0000256" key="4">
    <source>
        <dbReference type="ARBA" id="ARBA00005189"/>
    </source>
</evidence>
<evidence type="ECO:0000256" key="9">
    <source>
        <dbReference type="ARBA" id="ARBA00022516"/>
    </source>
</evidence>
<evidence type="ECO:0000256" key="16">
    <source>
        <dbReference type="ARBA" id="ARBA00023209"/>
    </source>
</evidence>
<feature type="transmembrane region" description="Helical" evidence="20">
    <location>
        <begin position="199"/>
        <end position="218"/>
    </location>
</feature>
<keyword evidence="9" id="KW-0444">Lipid biosynthesis</keyword>
<evidence type="ECO:0000256" key="13">
    <source>
        <dbReference type="ARBA" id="ARBA00022989"/>
    </source>
</evidence>
<evidence type="ECO:0000256" key="5">
    <source>
        <dbReference type="ARBA" id="ARBA00010185"/>
    </source>
</evidence>
<keyword evidence="15 20" id="KW-0472">Membrane</keyword>
<gene>
    <name evidence="21" type="ORF">MalAC0309_2027</name>
</gene>
<feature type="transmembrane region" description="Helical" evidence="20">
    <location>
        <begin position="111"/>
        <end position="129"/>
    </location>
</feature>
<dbReference type="EMBL" id="AP017315">
    <property type="protein sequence ID" value="BAU32872.1"/>
    <property type="molecule type" value="Genomic_DNA"/>
</dbReference>
<keyword evidence="8" id="KW-1003">Cell membrane</keyword>
<dbReference type="OrthoDB" id="9799199at2"/>
<dbReference type="GO" id="GO:0016024">
    <property type="term" value="P:CDP-diacylglycerol biosynthetic process"/>
    <property type="evidence" value="ECO:0007669"/>
    <property type="project" value="UniProtKB-UniPathway"/>
</dbReference>
<comment type="pathway">
    <text evidence="4">Lipid metabolism.</text>
</comment>
<organism evidence="21 22">
    <name type="scientific">Microcella alkaliphila</name>
    <dbReference type="NCBI Taxonomy" id="279828"/>
    <lineage>
        <taxon>Bacteria</taxon>
        <taxon>Bacillati</taxon>
        <taxon>Actinomycetota</taxon>
        <taxon>Actinomycetes</taxon>
        <taxon>Micrococcales</taxon>
        <taxon>Microbacteriaceae</taxon>
        <taxon>Microcella</taxon>
    </lineage>
</organism>
<evidence type="ECO:0000256" key="14">
    <source>
        <dbReference type="ARBA" id="ARBA00023098"/>
    </source>
</evidence>
<sequence>MADGRNDEASTATDRIRRKARTARGEVEGRIHEVEERIHDIEARAREMDARIEKRVGRNLPKALFFGLVLGFALLFSLIFVTELFMLFGAALVVFTSYELASALRFAGRDVPRIPVVIASVGVIAPAYYFGAAGLWWAFLAGAALVTVWRLVEQLRPSLRNDPAVSLSTDLAAGIFVLAYVALLGGFAVVMTAAEGGEWWTLAYLIIVICIDIGAYVSGLSFGKTPMAPKISPKKTWEGFAGAVAVALLAGVLLAIFMLGEAWWVGLILAGAMIVTATVGDLTESLLKRDLGIKDISTWLPGHGGFLDRLDSILPSTIAAYLVFLAFGGS</sequence>
<comment type="catalytic activity">
    <reaction evidence="1 18">
        <text>a 1,2-diacyl-sn-glycero-3-phosphate + CTP + H(+) = a CDP-1,2-diacyl-sn-glycerol + diphosphate</text>
        <dbReference type="Rhea" id="RHEA:16229"/>
        <dbReference type="ChEBI" id="CHEBI:15378"/>
        <dbReference type="ChEBI" id="CHEBI:33019"/>
        <dbReference type="ChEBI" id="CHEBI:37563"/>
        <dbReference type="ChEBI" id="CHEBI:58332"/>
        <dbReference type="ChEBI" id="CHEBI:58608"/>
        <dbReference type="EC" id="2.7.7.41"/>
    </reaction>
</comment>
<evidence type="ECO:0000256" key="17">
    <source>
        <dbReference type="ARBA" id="ARBA00023264"/>
    </source>
</evidence>
<protein>
    <recommendedName>
        <fullName evidence="7 18">Phosphatidate cytidylyltransferase</fullName>
        <ecNumber evidence="6 18">2.7.7.41</ecNumber>
    </recommendedName>
</protein>
<keyword evidence="14" id="KW-0443">Lipid metabolism</keyword>
<evidence type="ECO:0000313" key="21">
    <source>
        <dbReference type="EMBL" id="BAU32872.1"/>
    </source>
</evidence>
<evidence type="ECO:0000256" key="3">
    <source>
        <dbReference type="ARBA" id="ARBA00005119"/>
    </source>
</evidence>
<accession>A0A0U4WZ25</accession>
<evidence type="ECO:0000256" key="12">
    <source>
        <dbReference type="ARBA" id="ARBA00022695"/>
    </source>
</evidence>
<evidence type="ECO:0000256" key="15">
    <source>
        <dbReference type="ARBA" id="ARBA00023136"/>
    </source>
</evidence>
<feature type="transmembrane region" description="Helical" evidence="20">
    <location>
        <begin position="239"/>
        <end position="257"/>
    </location>
</feature>
<keyword evidence="19" id="KW-0175">Coiled coil</keyword>
<keyword evidence="11 18" id="KW-0812">Transmembrane</keyword>
<dbReference type="RefSeq" id="WP_096422341.1">
    <property type="nucleotide sequence ID" value="NZ_AP017315.1"/>
</dbReference>
<evidence type="ECO:0000256" key="8">
    <source>
        <dbReference type="ARBA" id="ARBA00022475"/>
    </source>
</evidence>
<name>A0A0U4WZ25_9MICO</name>
<evidence type="ECO:0000256" key="7">
    <source>
        <dbReference type="ARBA" id="ARBA00019373"/>
    </source>
</evidence>
<evidence type="ECO:0000256" key="6">
    <source>
        <dbReference type="ARBA" id="ARBA00012487"/>
    </source>
</evidence>
<evidence type="ECO:0000256" key="19">
    <source>
        <dbReference type="SAM" id="Coils"/>
    </source>
</evidence>
<dbReference type="PANTHER" id="PTHR46382:SF1">
    <property type="entry name" value="PHOSPHATIDATE CYTIDYLYLTRANSFERASE"/>
    <property type="match status" value="1"/>
</dbReference>
<evidence type="ECO:0000256" key="10">
    <source>
        <dbReference type="ARBA" id="ARBA00022679"/>
    </source>
</evidence>
<keyword evidence="17" id="KW-1208">Phospholipid metabolism</keyword>
<dbReference type="GO" id="GO:0005886">
    <property type="term" value="C:plasma membrane"/>
    <property type="evidence" value="ECO:0007669"/>
    <property type="project" value="UniProtKB-SubCell"/>
</dbReference>
<keyword evidence="12 18" id="KW-0548">Nucleotidyltransferase</keyword>
<dbReference type="Pfam" id="PF01148">
    <property type="entry name" value="CTP_transf_1"/>
    <property type="match status" value="1"/>
</dbReference>
<keyword evidence="16" id="KW-0594">Phospholipid biosynthesis</keyword>
<evidence type="ECO:0000256" key="2">
    <source>
        <dbReference type="ARBA" id="ARBA00004651"/>
    </source>
</evidence>
<dbReference type="KEGG" id="malk:MalAC0309_2027"/>
<proteinExistence type="inferred from homology"/>
<dbReference type="Proteomes" id="UP000218965">
    <property type="component" value="Chromosome"/>
</dbReference>
<evidence type="ECO:0000256" key="11">
    <source>
        <dbReference type="ARBA" id="ARBA00022692"/>
    </source>
</evidence>
<feature type="transmembrane region" description="Helical" evidence="20">
    <location>
        <begin position="63"/>
        <end position="81"/>
    </location>
</feature>
<dbReference type="PROSITE" id="PS01315">
    <property type="entry name" value="CDS"/>
    <property type="match status" value="1"/>
</dbReference>
<evidence type="ECO:0000256" key="1">
    <source>
        <dbReference type="ARBA" id="ARBA00001698"/>
    </source>
</evidence>
<comment type="subcellular location">
    <subcellularLocation>
        <location evidence="2">Cell membrane</location>
        <topology evidence="2">Multi-pass membrane protein</topology>
    </subcellularLocation>
</comment>
<dbReference type="AlphaFoldDB" id="A0A0U4WZ25"/>
<comment type="similarity">
    <text evidence="5 18">Belongs to the CDS family.</text>
</comment>
<dbReference type="EC" id="2.7.7.41" evidence="6 18"/>
<feature type="transmembrane region" description="Helical" evidence="20">
    <location>
        <begin position="87"/>
        <end position="104"/>
    </location>
</feature>
<feature type="coiled-coil region" evidence="19">
    <location>
        <begin position="24"/>
        <end position="51"/>
    </location>
</feature>
<dbReference type="UniPathway" id="UPA00557">
    <property type="reaction ID" value="UER00614"/>
</dbReference>
<dbReference type="InterPro" id="IPR000374">
    <property type="entry name" value="PC_trans"/>
</dbReference>